<dbReference type="AlphaFoldDB" id="A0A1E5G5A5"/>
<organism evidence="2 3">
    <name type="scientific">Desulfuribacillus alkaliarsenatis</name>
    <dbReference type="NCBI Taxonomy" id="766136"/>
    <lineage>
        <taxon>Bacteria</taxon>
        <taxon>Bacillati</taxon>
        <taxon>Bacillota</taxon>
        <taxon>Desulfuribacillia</taxon>
        <taxon>Desulfuribacillales</taxon>
        <taxon>Desulfuribacillaceae</taxon>
        <taxon>Desulfuribacillus</taxon>
    </lineage>
</organism>
<dbReference type="OrthoDB" id="648213at2"/>
<name>A0A1E5G5A5_9FIRM</name>
<evidence type="ECO:0000259" key="1">
    <source>
        <dbReference type="SMART" id="SM00953"/>
    </source>
</evidence>
<gene>
    <name evidence="2" type="ORF">BHF68_13690</name>
</gene>
<keyword evidence="3" id="KW-1185">Reference proteome</keyword>
<proteinExistence type="predicted"/>
<dbReference type="RefSeq" id="WP_069642504.1">
    <property type="nucleotide sequence ID" value="NZ_MIJE01000003.1"/>
</dbReference>
<dbReference type="Pfam" id="PF08808">
    <property type="entry name" value="RES"/>
    <property type="match status" value="1"/>
</dbReference>
<dbReference type="InterPro" id="IPR014914">
    <property type="entry name" value="RES_dom"/>
</dbReference>
<dbReference type="Proteomes" id="UP000094296">
    <property type="component" value="Unassembled WGS sequence"/>
</dbReference>
<accession>A0A1E5G5A5</accession>
<comment type="caution">
    <text evidence="2">The sequence shown here is derived from an EMBL/GenBank/DDBJ whole genome shotgun (WGS) entry which is preliminary data.</text>
</comment>
<sequence length="362" mass="42080">MICCEKCFCDSELIGRIKSLRQYGDCSICGSTEIFIYNSDINTQLIECFDEFLNIYTPIQLLPDNYPKSETFLLKDELFAKWGIFNNLNTSQIYEIITKICKEKYQFTPELFDYPVMIEDSYNLEYLKGHSILRDNSWENFVTALKRHNRFHTNIINLDILKRYCSYIRKPYKKGTLFYRGRISTSKGLICNQMGAPTYENASAGRANAQGIRCLYLANDIKTTIHEVRAGAYEYISVGTFELQEDIIVVNLKSIDKISPFLDGLDYKEHAINKEHLKKINKEMGQAIRKSDSALDYVPTQYISDFIKSIEHNGNSEYAGIEYNSTMNPSGYNLAIFNPDLYKCIDVKTYWIERLNYFEKPI</sequence>
<protein>
    <recommendedName>
        <fullName evidence="1">RES domain-containing protein</fullName>
    </recommendedName>
</protein>
<reference evidence="2 3" key="1">
    <citation type="submission" date="2016-09" db="EMBL/GenBank/DDBJ databases">
        <title>Draft genome sequence for the type strain of Desulfuribacillus alkaliarsenatis AHT28, an obligately anaerobic, sulfidogenic bacterium isolated from Russian soda lake sediments.</title>
        <authorList>
            <person name="Abin C.A."/>
            <person name="Hollibaugh J.T."/>
        </authorList>
    </citation>
    <scope>NUCLEOTIDE SEQUENCE [LARGE SCALE GENOMIC DNA]</scope>
    <source>
        <strain evidence="2 3">AHT28</strain>
    </source>
</reference>
<feature type="domain" description="RES" evidence="1">
    <location>
        <begin position="190"/>
        <end position="348"/>
    </location>
</feature>
<dbReference type="SMART" id="SM00953">
    <property type="entry name" value="RES"/>
    <property type="match status" value="1"/>
</dbReference>
<evidence type="ECO:0000313" key="3">
    <source>
        <dbReference type="Proteomes" id="UP000094296"/>
    </source>
</evidence>
<dbReference type="EMBL" id="MIJE01000003">
    <property type="protein sequence ID" value="OEF97873.1"/>
    <property type="molecule type" value="Genomic_DNA"/>
</dbReference>
<evidence type="ECO:0000313" key="2">
    <source>
        <dbReference type="EMBL" id="OEF97873.1"/>
    </source>
</evidence>
<dbReference type="STRING" id="766136.BHF68_13690"/>